<feature type="signal peptide" evidence="6">
    <location>
        <begin position="1"/>
        <end position="26"/>
    </location>
</feature>
<keyword evidence="7" id="KW-1185">Reference proteome</keyword>
<keyword evidence="5" id="KW-0527">Neuropeptide</keyword>
<dbReference type="KEGG" id="sasa:106583230"/>
<comment type="subcellular location">
    <subcellularLocation>
        <location evidence="1">Secreted</location>
    </subcellularLocation>
</comment>
<name>A0A1S3P4S6_SALSA</name>
<dbReference type="AlphaFoldDB" id="A0A1S3P4S6"/>
<evidence type="ECO:0000256" key="5">
    <source>
        <dbReference type="ARBA" id="ARBA00023320"/>
    </source>
</evidence>
<evidence type="ECO:0000256" key="1">
    <source>
        <dbReference type="ARBA" id="ARBA00004613"/>
    </source>
</evidence>
<dbReference type="PANTHER" id="PTHR15536:SF1">
    <property type="entry name" value="TACHYKININ-3"/>
    <property type="match status" value="1"/>
</dbReference>
<dbReference type="RefSeq" id="XP_014022637.1">
    <property type="nucleotide sequence ID" value="XM_014167162.2"/>
</dbReference>
<gene>
    <name evidence="8" type="primary">LOC106583230</name>
</gene>
<keyword evidence="3" id="KW-0165">Cleavage on pair of basic residues</keyword>
<dbReference type="OrthoDB" id="9397481at2759"/>
<dbReference type="GO" id="GO:0007218">
    <property type="term" value="P:neuropeptide signaling pathway"/>
    <property type="evidence" value="ECO:0007669"/>
    <property type="project" value="UniProtKB-KW"/>
</dbReference>
<dbReference type="InterPro" id="IPR003635">
    <property type="entry name" value="Neurokinin-B/TAC3"/>
</dbReference>
<dbReference type="GO" id="GO:0005576">
    <property type="term" value="C:extracellular region"/>
    <property type="evidence" value="ECO:0007669"/>
    <property type="project" value="UniProtKB-SubCell"/>
</dbReference>
<dbReference type="GO" id="GO:0045777">
    <property type="term" value="P:positive regulation of blood pressure"/>
    <property type="evidence" value="ECO:0007669"/>
    <property type="project" value="TreeGrafter"/>
</dbReference>
<dbReference type="Proteomes" id="UP001652741">
    <property type="component" value="Chromosome ssa22"/>
</dbReference>
<dbReference type="PANTHER" id="PTHR15536">
    <property type="entry name" value="TACHYKININ-3"/>
    <property type="match status" value="1"/>
</dbReference>
<dbReference type="PROSITE" id="PS51257">
    <property type="entry name" value="PROKAR_LIPOPROTEIN"/>
    <property type="match status" value="1"/>
</dbReference>
<evidence type="ECO:0000313" key="8">
    <source>
        <dbReference type="RefSeq" id="XP_014022637.1"/>
    </source>
</evidence>
<protein>
    <submittedName>
        <fullName evidence="8">Uncharacterized protein isoform X1</fullName>
    </submittedName>
</protein>
<sequence>MMRHGCAQAILTFLVILISCPMESDCEEDSYNSILQDSPYYLSSGLTNFKRYRDIHDDTFVGLMGRRSAGESLGLRGPKEPLFAGSWLFNMDGRVHYGFMQIHSRFIKGSLSVTNASEDKFSQMQHLDCGNILYSNMQSLFSGVNDLPSRRSKIRDMDDVFVGLLGRRSSGSAIPQPWREEVYPQPSGGILIKKGRLRQVGLLHEMTNQYKNNTPKSVRDHYGLIWSELNLHIK</sequence>
<evidence type="ECO:0000313" key="7">
    <source>
        <dbReference type="Proteomes" id="UP001652741"/>
    </source>
</evidence>
<accession>A0A1S3P4S6</accession>
<evidence type="ECO:0000256" key="2">
    <source>
        <dbReference type="ARBA" id="ARBA00022525"/>
    </source>
</evidence>
<keyword evidence="2" id="KW-0964">Secreted</keyword>
<dbReference type="GeneID" id="106583230"/>
<keyword evidence="4 6" id="KW-0732">Signal</keyword>
<reference evidence="8" key="1">
    <citation type="submission" date="2025-08" db="UniProtKB">
        <authorList>
            <consortium name="RefSeq"/>
        </authorList>
    </citation>
    <scope>IDENTIFICATION</scope>
</reference>
<evidence type="ECO:0000256" key="3">
    <source>
        <dbReference type="ARBA" id="ARBA00022685"/>
    </source>
</evidence>
<evidence type="ECO:0000256" key="6">
    <source>
        <dbReference type="SAM" id="SignalP"/>
    </source>
</evidence>
<dbReference type="GO" id="GO:0007217">
    <property type="term" value="P:tachykinin receptor signaling pathway"/>
    <property type="evidence" value="ECO:0007669"/>
    <property type="project" value="InterPro"/>
</dbReference>
<evidence type="ECO:0000256" key="4">
    <source>
        <dbReference type="ARBA" id="ARBA00022729"/>
    </source>
</evidence>
<feature type="chain" id="PRO_5010814126" evidence="6">
    <location>
        <begin position="27"/>
        <end position="234"/>
    </location>
</feature>
<proteinExistence type="predicted"/>
<organism evidence="7 8">
    <name type="scientific">Salmo salar</name>
    <name type="common">Atlantic salmon</name>
    <dbReference type="NCBI Taxonomy" id="8030"/>
    <lineage>
        <taxon>Eukaryota</taxon>
        <taxon>Metazoa</taxon>
        <taxon>Chordata</taxon>
        <taxon>Craniata</taxon>
        <taxon>Vertebrata</taxon>
        <taxon>Euteleostomi</taxon>
        <taxon>Actinopterygii</taxon>
        <taxon>Neopterygii</taxon>
        <taxon>Teleostei</taxon>
        <taxon>Protacanthopterygii</taxon>
        <taxon>Salmoniformes</taxon>
        <taxon>Salmonidae</taxon>
        <taxon>Salmoninae</taxon>
        <taxon>Salmo</taxon>
    </lineage>
</organism>